<reference evidence="1" key="1">
    <citation type="submission" date="2015-07" db="EMBL/GenBank/DDBJ databases">
        <title>MeaNS - Measles Nucleotide Surveillance Program.</title>
        <authorList>
            <person name="Tran T."/>
            <person name="Druce J."/>
        </authorList>
    </citation>
    <scope>NUCLEOTIDE SEQUENCE</scope>
    <source>
        <strain evidence="1">UCB-OBI-ISO-001</strain>
        <tissue evidence="1">Gonad</tissue>
    </source>
</reference>
<dbReference type="EMBL" id="KQ422521">
    <property type="protein sequence ID" value="KOF74703.1"/>
    <property type="molecule type" value="Genomic_DNA"/>
</dbReference>
<dbReference type="AlphaFoldDB" id="A0A0L8GCQ4"/>
<protein>
    <submittedName>
        <fullName evidence="1">Uncharacterized protein</fullName>
    </submittedName>
</protein>
<gene>
    <name evidence="1" type="ORF">OCBIM_22035725mg</name>
</gene>
<accession>A0A0L8GCQ4</accession>
<evidence type="ECO:0000313" key="1">
    <source>
        <dbReference type="EMBL" id="KOF74703.1"/>
    </source>
</evidence>
<proteinExistence type="predicted"/>
<organism evidence="1">
    <name type="scientific">Octopus bimaculoides</name>
    <name type="common">California two-spotted octopus</name>
    <dbReference type="NCBI Taxonomy" id="37653"/>
    <lineage>
        <taxon>Eukaryota</taxon>
        <taxon>Metazoa</taxon>
        <taxon>Spiralia</taxon>
        <taxon>Lophotrochozoa</taxon>
        <taxon>Mollusca</taxon>
        <taxon>Cephalopoda</taxon>
        <taxon>Coleoidea</taxon>
        <taxon>Octopodiformes</taxon>
        <taxon>Octopoda</taxon>
        <taxon>Incirrata</taxon>
        <taxon>Octopodidae</taxon>
        <taxon>Octopus</taxon>
    </lineage>
</organism>
<sequence>MAPCLYNATLHERQMPSENIIGFTSNNCSSMTGMKNRVHKLLKDNVFYFHKWIHHSFWIRAMLSCPHRDKI</sequence>
<name>A0A0L8GCQ4_OCTBM</name>